<protein>
    <recommendedName>
        <fullName evidence="5">Laminin IV type A domain-containing protein</fullName>
    </recommendedName>
</protein>
<evidence type="ECO:0000313" key="6">
    <source>
        <dbReference type="EMBL" id="KPP76672.1"/>
    </source>
</evidence>
<dbReference type="Pfam" id="PF00052">
    <property type="entry name" value="Laminin_B"/>
    <property type="match status" value="1"/>
</dbReference>
<dbReference type="Proteomes" id="UP000034805">
    <property type="component" value="Unassembled WGS sequence"/>
</dbReference>
<proteinExistence type="predicted"/>
<evidence type="ECO:0000313" key="7">
    <source>
        <dbReference type="Proteomes" id="UP000034805"/>
    </source>
</evidence>
<dbReference type="SMART" id="SM00281">
    <property type="entry name" value="LamB"/>
    <property type="match status" value="1"/>
</dbReference>
<evidence type="ECO:0000259" key="5">
    <source>
        <dbReference type="PROSITE" id="PS51115"/>
    </source>
</evidence>
<dbReference type="AlphaFoldDB" id="A0A0P7V511"/>
<sequence>MPHEERNTPGFFSSLQGKGITVIDSRFGLQVYPFTERTKAVVLRAEHFVHRETGLPVTKKEFMTALADVGGLLLRASYSNEEVAIYRLGGASLEVAAEFSESDARAGAVEVCRCPYGYSGTSCEVYGVL</sequence>
<keyword evidence="2" id="KW-0677">Repeat</keyword>
<accession>A0A0P7V511</accession>
<name>A0A0P7V511_SCLFO</name>
<evidence type="ECO:0000256" key="1">
    <source>
        <dbReference type="ARBA" id="ARBA00022729"/>
    </source>
</evidence>
<keyword evidence="4" id="KW-0325">Glycoprotein</keyword>
<dbReference type="InterPro" id="IPR000034">
    <property type="entry name" value="Laminin_IV"/>
</dbReference>
<dbReference type="EMBL" id="JARO02001033">
    <property type="protein sequence ID" value="KPP76672.1"/>
    <property type="molecule type" value="Genomic_DNA"/>
</dbReference>
<evidence type="ECO:0000256" key="4">
    <source>
        <dbReference type="ARBA" id="ARBA00023180"/>
    </source>
</evidence>
<comment type="caution">
    <text evidence="6">The sequence shown here is derived from an EMBL/GenBank/DDBJ whole genome shotgun (WGS) entry which is preliminary data.</text>
</comment>
<dbReference type="PROSITE" id="PS51115">
    <property type="entry name" value="LAMININ_IVA"/>
    <property type="match status" value="1"/>
</dbReference>
<keyword evidence="1" id="KW-0732">Signal</keyword>
<organism evidence="6 7">
    <name type="scientific">Scleropages formosus</name>
    <name type="common">Asian bonytongue</name>
    <name type="synonym">Osteoglossum formosum</name>
    <dbReference type="NCBI Taxonomy" id="113540"/>
    <lineage>
        <taxon>Eukaryota</taxon>
        <taxon>Metazoa</taxon>
        <taxon>Chordata</taxon>
        <taxon>Craniata</taxon>
        <taxon>Vertebrata</taxon>
        <taxon>Euteleostomi</taxon>
        <taxon>Actinopterygii</taxon>
        <taxon>Neopterygii</taxon>
        <taxon>Teleostei</taxon>
        <taxon>Osteoglossocephala</taxon>
        <taxon>Osteoglossomorpha</taxon>
        <taxon>Osteoglossiformes</taxon>
        <taxon>Osteoglossidae</taxon>
        <taxon>Scleropages</taxon>
    </lineage>
</organism>
<evidence type="ECO:0000256" key="3">
    <source>
        <dbReference type="ARBA" id="ARBA00023157"/>
    </source>
</evidence>
<gene>
    <name evidence="6" type="ORF">Z043_103968</name>
</gene>
<reference evidence="6 7" key="1">
    <citation type="submission" date="2015-08" db="EMBL/GenBank/DDBJ databases">
        <title>The genome of the Asian arowana (Scleropages formosus).</title>
        <authorList>
            <person name="Tan M.H."/>
            <person name="Gan H.M."/>
            <person name="Croft L.J."/>
            <person name="Austin C.M."/>
        </authorList>
    </citation>
    <scope>NUCLEOTIDE SEQUENCE [LARGE SCALE GENOMIC DNA]</scope>
    <source>
        <strain evidence="6">Aro1</strain>
    </source>
</reference>
<evidence type="ECO:0000256" key="2">
    <source>
        <dbReference type="ARBA" id="ARBA00022737"/>
    </source>
</evidence>
<feature type="domain" description="Laminin IV type A" evidence="5">
    <location>
        <begin position="1"/>
        <end position="111"/>
    </location>
</feature>
<keyword evidence="3" id="KW-1015">Disulfide bond</keyword>